<dbReference type="GO" id="GO:0140359">
    <property type="term" value="F:ABC-type transporter activity"/>
    <property type="evidence" value="ECO:0007669"/>
    <property type="project" value="InterPro"/>
</dbReference>
<evidence type="ECO:0000259" key="5">
    <source>
        <dbReference type="Pfam" id="PF01061"/>
    </source>
</evidence>
<sequence>AIPGVTKIKDGYNPATDNQQDLVNILGGMYDAVLFHGASNASAVQSIVSIERATFYRERAIGMYLPLPYAFAQVIRAR</sequence>
<evidence type="ECO:0000313" key="6">
    <source>
        <dbReference type="EMBL" id="KAF6144886.1"/>
    </source>
</evidence>
<dbReference type="AlphaFoldDB" id="A0A7J7LQF4"/>
<feature type="domain" description="ABC-2 type transporter transmembrane" evidence="5">
    <location>
        <begin position="16"/>
        <end position="75"/>
    </location>
</feature>
<keyword evidence="7" id="KW-1185">Reference proteome</keyword>
<evidence type="ECO:0000256" key="3">
    <source>
        <dbReference type="ARBA" id="ARBA00022989"/>
    </source>
</evidence>
<dbReference type="GO" id="GO:0016020">
    <property type="term" value="C:membrane"/>
    <property type="evidence" value="ECO:0007669"/>
    <property type="project" value="UniProtKB-SubCell"/>
</dbReference>
<keyword evidence="3" id="KW-1133">Transmembrane helix</keyword>
<dbReference type="PANTHER" id="PTHR48040">
    <property type="entry name" value="PLEIOTROPIC DRUG RESISTANCE PROTEIN 1-LIKE ISOFORM X1"/>
    <property type="match status" value="1"/>
</dbReference>
<evidence type="ECO:0000256" key="4">
    <source>
        <dbReference type="ARBA" id="ARBA00023136"/>
    </source>
</evidence>
<feature type="non-terminal residue" evidence="6">
    <location>
        <position position="1"/>
    </location>
</feature>
<dbReference type="EMBL" id="JACGCM010002106">
    <property type="protein sequence ID" value="KAF6144886.1"/>
    <property type="molecule type" value="Genomic_DNA"/>
</dbReference>
<keyword evidence="4" id="KW-0472">Membrane</keyword>
<proteinExistence type="predicted"/>
<accession>A0A7J7LQF4</accession>
<evidence type="ECO:0000256" key="1">
    <source>
        <dbReference type="ARBA" id="ARBA00004141"/>
    </source>
</evidence>
<dbReference type="Proteomes" id="UP000541444">
    <property type="component" value="Unassembled WGS sequence"/>
</dbReference>
<gene>
    <name evidence="6" type="ORF">GIB67_001897</name>
</gene>
<dbReference type="OrthoDB" id="66620at2759"/>
<reference evidence="6 7" key="1">
    <citation type="journal article" date="2020" name="IScience">
        <title>Genome Sequencing of the Endangered Kingdonia uniflora (Circaeasteraceae, Ranunculales) Reveals Potential Mechanisms of Evolutionary Specialization.</title>
        <authorList>
            <person name="Sun Y."/>
            <person name="Deng T."/>
            <person name="Zhang A."/>
            <person name="Moore M.J."/>
            <person name="Landis J.B."/>
            <person name="Lin N."/>
            <person name="Zhang H."/>
            <person name="Zhang X."/>
            <person name="Huang J."/>
            <person name="Zhang X."/>
            <person name="Sun H."/>
            <person name="Wang H."/>
        </authorList>
    </citation>
    <scope>NUCLEOTIDE SEQUENCE [LARGE SCALE GENOMIC DNA]</scope>
    <source>
        <strain evidence="6">TB1705</strain>
        <tissue evidence="6">Leaf</tissue>
    </source>
</reference>
<evidence type="ECO:0000256" key="2">
    <source>
        <dbReference type="ARBA" id="ARBA00022692"/>
    </source>
</evidence>
<keyword evidence="2" id="KW-0812">Transmembrane</keyword>
<dbReference type="InterPro" id="IPR013525">
    <property type="entry name" value="ABC2_TM"/>
</dbReference>
<dbReference type="PANTHER" id="PTHR48040:SF60">
    <property type="entry name" value="ABC TRANSPORTER DOMAIN-CONTAINING PROTEIN"/>
    <property type="match status" value="1"/>
</dbReference>
<dbReference type="Pfam" id="PF01061">
    <property type="entry name" value="ABC2_membrane"/>
    <property type="match status" value="1"/>
</dbReference>
<comment type="caution">
    <text evidence="6">The sequence shown here is derived from an EMBL/GenBank/DDBJ whole genome shotgun (WGS) entry which is preliminary data.</text>
</comment>
<evidence type="ECO:0000313" key="7">
    <source>
        <dbReference type="Proteomes" id="UP000541444"/>
    </source>
</evidence>
<comment type="subcellular location">
    <subcellularLocation>
        <location evidence="1">Membrane</location>
        <topology evidence="1">Multi-pass membrane protein</topology>
    </subcellularLocation>
</comment>
<protein>
    <recommendedName>
        <fullName evidence="5">ABC-2 type transporter transmembrane domain-containing protein</fullName>
    </recommendedName>
</protein>
<name>A0A7J7LQF4_9MAGN</name>
<organism evidence="6 7">
    <name type="scientific">Kingdonia uniflora</name>
    <dbReference type="NCBI Taxonomy" id="39325"/>
    <lineage>
        <taxon>Eukaryota</taxon>
        <taxon>Viridiplantae</taxon>
        <taxon>Streptophyta</taxon>
        <taxon>Embryophyta</taxon>
        <taxon>Tracheophyta</taxon>
        <taxon>Spermatophyta</taxon>
        <taxon>Magnoliopsida</taxon>
        <taxon>Ranunculales</taxon>
        <taxon>Circaeasteraceae</taxon>
        <taxon>Kingdonia</taxon>
    </lineage>
</organism>